<protein>
    <submittedName>
        <fullName evidence="1">DUF899 domain-containing protein</fullName>
    </submittedName>
</protein>
<proteinExistence type="predicted"/>
<reference evidence="1 2" key="1">
    <citation type="submission" date="2018-03" db="EMBL/GenBank/DDBJ databases">
        <title>The draft genome of Mesorhizobium soli JCM 19897.</title>
        <authorList>
            <person name="Li L."/>
            <person name="Liu L."/>
            <person name="Liang L."/>
            <person name="Wang T."/>
            <person name="Zhang X."/>
        </authorList>
    </citation>
    <scope>NUCLEOTIDE SEQUENCE [LARGE SCALE GENOMIC DNA]</scope>
    <source>
        <strain evidence="1 2">JCM 19897</strain>
    </source>
</reference>
<gene>
    <name evidence="1" type="ORF">C7I85_21535</name>
</gene>
<dbReference type="AlphaFoldDB" id="A0A2P7S660"/>
<dbReference type="Pfam" id="PF05988">
    <property type="entry name" value="DUF899"/>
    <property type="match status" value="1"/>
</dbReference>
<dbReference type="InterPro" id="IPR036249">
    <property type="entry name" value="Thioredoxin-like_sf"/>
</dbReference>
<dbReference type="Proteomes" id="UP000240653">
    <property type="component" value="Unassembled WGS sequence"/>
</dbReference>
<dbReference type="RefSeq" id="WP_106726074.1">
    <property type="nucleotide sequence ID" value="NZ_PXYL01000012.1"/>
</dbReference>
<dbReference type="InterPro" id="IPR010296">
    <property type="entry name" value="DUF899_thioredox"/>
</dbReference>
<sequence>MEPHKVVSQQEWMEAQKAHLAKEKEYTRHRDRLSAERQALPWTRVEKDYVFDAPQCKKTLEELFDGRSQLVVIHFMLGPDWEAGCVGCSFGADHIDGANQHLKHHDVTLVAVSRAPLPKIEAYKKRMGWKFDWVSSFGSDFNYDFGVSFNKEDIKNGKAIYNYKPLDFEMDELPGMTVFYKDEDGNIFRTFSQYARGDEERLGAYVFLDRTPKGRDEKSAMDWVKRHDEYPDEDKNIAAMLTSSCCG</sequence>
<dbReference type="SUPFAM" id="SSF52833">
    <property type="entry name" value="Thioredoxin-like"/>
    <property type="match status" value="1"/>
</dbReference>
<evidence type="ECO:0000313" key="1">
    <source>
        <dbReference type="EMBL" id="PSJ57945.1"/>
    </source>
</evidence>
<dbReference type="OrthoDB" id="7331188at2"/>
<organism evidence="1 2">
    <name type="scientific">Pseudaminobacter soli</name>
    <name type="common">ex Li et al. 2025</name>
    <dbReference type="NCBI Taxonomy" id="1295366"/>
    <lineage>
        <taxon>Bacteria</taxon>
        <taxon>Pseudomonadati</taxon>
        <taxon>Pseudomonadota</taxon>
        <taxon>Alphaproteobacteria</taxon>
        <taxon>Hyphomicrobiales</taxon>
        <taxon>Phyllobacteriaceae</taxon>
        <taxon>Pseudaminobacter</taxon>
    </lineage>
</organism>
<dbReference type="EMBL" id="PXYL01000012">
    <property type="protein sequence ID" value="PSJ57945.1"/>
    <property type="molecule type" value="Genomic_DNA"/>
</dbReference>
<accession>A0A2P7S660</accession>
<dbReference type="Gene3D" id="3.40.30.10">
    <property type="entry name" value="Glutaredoxin"/>
    <property type="match status" value="1"/>
</dbReference>
<comment type="caution">
    <text evidence="1">The sequence shown here is derived from an EMBL/GenBank/DDBJ whole genome shotgun (WGS) entry which is preliminary data.</text>
</comment>
<evidence type="ECO:0000313" key="2">
    <source>
        <dbReference type="Proteomes" id="UP000240653"/>
    </source>
</evidence>
<name>A0A2P7S660_9HYPH</name>
<keyword evidence="2" id="KW-1185">Reference proteome</keyword>